<evidence type="ECO:0000256" key="6">
    <source>
        <dbReference type="SAM" id="MobiDB-lite"/>
    </source>
</evidence>
<dbReference type="EC" id="2.3.1.-" evidence="9"/>
<name>A0ABV7MAR8_9PROT</name>
<dbReference type="SUPFAM" id="SSF55729">
    <property type="entry name" value="Acyl-CoA N-acyltransferases (Nat)"/>
    <property type="match status" value="1"/>
</dbReference>
<keyword evidence="9" id="KW-0012">Acyltransferase</keyword>
<comment type="caution">
    <text evidence="9">The sequence shown here is derived from an EMBL/GenBank/DDBJ whole genome shotgun (WGS) entry which is preliminary data.</text>
</comment>
<evidence type="ECO:0000256" key="4">
    <source>
        <dbReference type="ARBA" id="ARBA00022989"/>
    </source>
</evidence>
<evidence type="ECO:0000256" key="7">
    <source>
        <dbReference type="SAM" id="Phobius"/>
    </source>
</evidence>
<keyword evidence="10" id="KW-1185">Reference proteome</keyword>
<keyword evidence="2" id="KW-1003">Cell membrane</keyword>
<dbReference type="Proteomes" id="UP001595607">
    <property type="component" value="Unassembled WGS sequence"/>
</dbReference>
<dbReference type="GO" id="GO:0016746">
    <property type="term" value="F:acyltransferase activity"/>
    <property type="evidence" value="ECO:0007669"/>
    <property type="project" value="UniProtKB-KW"/>
</dbReference>
<reference evidence="10" key="1">
    <citation type="journal article" date="2019" name="Int. J. Syst. Evol. Microbiol.">
        <title>The Global Catalogue of Microorganisms (GCM) 10K type strain sequencing project: providing services to taxonomists for standard genome sequencing and annotation.</title>
        <authorList>
            <consortium name="The Broad Institute Genomics Platform"/>
            <consortium name="The Broad Institute Genome Sequencing Center for Infectious Disease"/>
            <person name="Wu L."/>
            <person name="Ma J."/>
        </authorList>
    </citation>
    <scope>NUCLEOTIDE SEQUENCE [LARGE SCALE GENOMIC DNA]</scope>
    <source>
        <strain evidence="10">KCTC 22245</strain>
    </source>
</reference>
<dbReference type="RefSeq" id="WP_189570833.1">
    <property type="nucleotide sequence ID" value="NZ_BMXU01000001.1"/>
</dbReference>
<evidence type="ECO:0000313" key="9">
    <source>
        <dbReference type="EMBL" id="MFC3302514.1"/>
    </source>
</evidence>
<proteinExistence type="predicted"/>
<feature type="transmembrane region" description="Helical" evidence="7">
    <location>
        <begin position="346"/>
        <end position="367"/>
    </location>
</feature>
<dbReference type="InterPro" id="IPR016181">
    <property type="entry name" value="Acyl_CoA_acyltransferase"/>
</dbReference>
<dbReference type="PANTHER" id="PTHR34697:SF2">
    <property type="entry name" value="PHOSPHATIDYLGLYCEROL LYSYLTRANSFERASE"/>
    <property type="match status" value="1"/>
</dbReference>
<evidence type="ECO:0000313" key="10">
    <source>
        <dbReference type="Proteomes" id="UP001595607"/>
    </source>
</evidence>
<feature type="domain" description="Phosphatidylglycerol lysyltransferase C-terminal" evidence="8">
    <location>
        <begin position="51"/>
        <end position="341"/>
    </location>
</feature>
<comment type="subcellular location">
    <subcellularLocation>
        <location evidence="1">Cell membrane</location>
        <topology evidence="1">Multi-pass membrane protein</topology>
    </subcellularLocation>
</comment>
<organism evidence="9 10">
    <name type="scientific">Parvularcula lutaonensis</name>
    <dbReference type="NCBI Taxonomy" id="491923"/>
    <lineage>
        <taxon>Bacteria</taxon>
        <taxon>Pseudomonadati</taxon>
        <taxon>Pseudomonadota</taxon>
        <taxon>Alphaproteobacteria</taxon>
        <taxon>Parvularculales</taxon>
        <taxon>Parvularculaceae</taxon>
        <taxon>Parvularcula</taxon>
    </lineage>
</organism>
<dbReference type="Pfam" id="PF09924">
    <property type="entry name" value="LPG_synthase_C"/>
    <property type="match status" value="1"/>
</dbReference>
<protein>
    <submittedName>
        <fullName evidence="9">GNAT family N-acetyltransferase</fullName>
        <ecNumber evidence="9">2.3.1.-</ecNumber>
    </submittedName>
</protein>
<keyword evidence="3 7" id="KW-0812">Transmembrane</keyword>
<evidence type="ECO:0000256" key="1">
    <source>
        <dbReference type="ARBA" id="ARBA00004651"/>
    </source>
</evidence>
<evidence type="ECO:0000256" key="2">
    <source>
        <dbReference type="ARBA" id="ARBA00022475"/>
    </source>
</evidence>
<evidence type="ECO:0000259" key="8">
    <source>
        <dbReference type="Pfam" id="PF09924"/>
    </source>
</evidence>
<sequence length="374" mass="42067">MVDHPKTKTRRSGRRRQRGLPLNPRLAFRRQREAALPPTADPRQLDLVAEIIEEAKYSHGEAFLAFTGDKRFVFSDSGRSFIMFAPKGRARIAMADPVGFPEEFPELEAKFIDIARKGRGWPAFYSVSEETADRHRSHGFSAEKIGERAVVDLSTFSLSGKGKKDLRNSRNKAIKAGCRFVVHEENAPDELIASLKPVSDAWLEMKSGAEKTFSLGRFDPDYLRRFRLAVVYREDTPVAFANVWSSKGLVTMDLMRFRDDGPGGGMDYLFTELALWAQNEGFEELDLGLAPLAGLEDRKQDSLLARLGTLAYQHGRRFYNFDGLRTFKDKFDPVWHPAYIVAGSPWRIAAAVVAVAALTGGGLRGNLKRARKRR</sequence>
<keyword evidence="5 7" id="KW-0472">Membrane</keyword>
<keyword evidence="4 7" id="KW-1133">Transmembrane helix</keyword>
<dbReference type="EMBL" id="JBHRVA010000002">
    <property type="protein sequence ID" value="MFC3302514.1"/>
    <property type="molecule type" value="Genomic_DNA"/>
</dbReference>
<dbReference type="InterPro" id="IPR051211">
    <property type="entry name" value="PG_lysyltransferase"/>
</dbReference>
<evidence type="ECO:0000256" key="3">
    <source>
        <dbReference type="ARBA" id="ARBA00022692"/>
    </source>
</evidence>
<dbReference type="InterPro" id="IPR024320">
    <property type="entry name" value="LPG_synthase_C"/>
</dbReference>
<feature type="region of interest" description="Disordered" evidence="6">
    <location>
        <begin position="1"/>
        <end position="22"/>
    </location>
</feature>
<gene>
    <name evidence="9" type="ORF">ACFONP_07195</name>
</gene>
<dbReference type="PANTHER" id="PTHR34697">
    <property type="entry name" value="PHOSPHATIDYLGLYCEROL LYSYLTRANSFERASE"/>
    <property type="match status" value="1"/>
</dbReference>
<evidence type="ECO:0000256" key="5">
    <source>
        <dbReference type="ARBA" id="ARBA00023136"/>
    </source>
</evidence>
<accession>A0ABV7MAR8</accession>
<feature type="compositionally biased region" description="Basic residues" evidence="6">
    <location>
        <begin position="7"/>
        <end position="18"/>
    </location>
</feature>
<keyword evidence="9" id="KW-0808">Transferase</keyword>